<reference evidence="2" key="1">
    <citation type="submission" date="2017-01" db="EMBL/GenBank/DDBJ databases">
        <authorList>
            <person name="Varghese N."/>
            <person name="Submissions S."/>
        </authorList>
    </citation>
    <scope>NUCLEOTIDE SEQUENCE [LARGE SCALE GENOMIC DNA]</scope>
    <source>
        <strain evidence="2">MNA4</strain>
    </source>
</reference>
<evidence type="ECO:0000313" key="1">
    <source>
        <dbReference type="EMBL" id="SIT70554.1"/>
    </source>
</evidence>
<sequence length="128" mass="15673">MEHTRIAYRDLYEAAHFEKPSWFDRESGLVVQHEARHDEDRYIELPLFDDVTEQQMRVEFTHTLRDRPDLQDRIGEIFAYNRPVDEFEQLLQEEGLIHDWKNFRELARQRQLNEWCSQNGLRYDMDGM</sequence>
<organism evidence="1 2">
    <name type="scientific">Edaphobacillus lindanitolerans</name>
    <dbReference type="NCBI Taxonomy" id="550447"/>
    <lineage>
        <taxon>Bacteria</taxon>
        <taxon>Bacillati</taxon>
        <taxon>Bacillota</taxon>
        <taxon>Bacilli</taxon>
        <taxon>Bacillales</taxon>
        <taxon>Bacillaceae</taxon>
        <taxon>Edaphobacillus</taxon>
    </lineage>
</organism>
<dbReference type="STRING" id="550447.SAMN05428946_0621"/>
<evidence type="ECO:0000313" key="2">
    <source>
        <dbReference type="Proteomes" id="UP000187550"/>
    </source>
</evidence>
<dbReference type="Proteomes" id="UP000187550">
    <property type="component" value="Unassembled WGS sequence"/>
</dbReference>
<protein>
    <submittedName>
        <fullName evidence="1">Uncharacterized protein family (UPF0158)</fullName>
    </submittedName>
</protein>
<dbReference type="AlphaFoldDB" id="A0A1U7PMR4"/>
<dbReference type="OrthoDB" id="2452053at2"/>
<accession>A0A1U7PMR4</accession>
<dbReference type="RefSeq" id="WP_076756884.1">
    <property type="nucleotide sequence ID" value="NZ_FTPL01000001.1"/>
</dbReference>
<gene>
    <name evidence="1" type="ORF">SAMN05428946_0621</name>
</gene>
<dbReference type="EMBL" id="FTPL01000001">
    <property type="protein sequence ID" value="SIT70554.1"/>
    <property type="molecule type" value="Genomic_DNA"/>
</dbReference>
<keyword evidence="2" id="KW-1185">Reference proteome</keyword>
<proteinExistence type="predicted"/>
<name>A0A1U7PMR4_9BACI</name>